<protein>
    <submittedName>
        <fullName evidence="1">Uncharacterized protein</fullName>
    </submittedName>
</protein>
<evidence type="ECO:0000313" key="1">
    <source>
        <dbReference type="EMBL" id="ADP83639.1"/>
    </source>
</evidence>
<sequence>MDAARSRATGIHPTLRRANSTVAVAIYARLVGRHGKSTVLDIADRVSGGGP</sequence>
<dbReference type="HOGENOM" id="CLU_3099126_0_0_11"/>
<gene>
    <name evidence="1" type="ordered locus">FraEuI1c_5655</name>
</gene>
<dbReference type="EMBL" id="CP002299">
    <property type="protein sequence ID" value="ADP83639.1"/>
    <property type="molecule type" value="Genomic_DNA"/>
</dbReference>
<proteinExistence type="predicted"/>
<dbReference type="InParanoid" id="E3IUF4"/>
<organism evidence="1 2">
    <name type="scientific">Pseudofrankia inefficax (strain DSM 45817 / CECT 9037 / DDB 130130 / EuI1c)</name>
    <name type="common">Frankia inefficax</name>
    <dbReference type="NCBI Taxonomy" id="298654"/>
    <lineage>
        <taxon>Bacteria</taxon>
        <taxon>Bacillati</taxon>
        <taxon>Actinomycetota</taxon>
        <taxon>Actinomycetes</taxon>
        <taxon>Frankiales</taxon>
        <taxon>Frankiaceae</taxon>
        <taxon>Pseudofrankia</taxon>
    </lineage>
</organism>
<dbReference type="KEGG" id="fri:FraEuI1c_5655"/>
<dbReference type="AlphaFoldDB" id="E3IUF4"/>
<name>E3IUF4_PSEI1</name>
<evidence type="ECO:0000313" key="2">
    <source>
        <dbReference type="Proteomes" id="UP000002484"/>
    </source>
</evidence>
<accession>E3IUF4</accession>
<dbReference type="Proteomes" id="UP000002484">
    <property type="component" value="Chromosome"/>
</dbReference>
<reference evidence="1 2" key="1">
    <citation type="submission" date="2010-10" db="EMBL/GenBank/DDBJ databases">
        <title>Complete sequence of Frankia sp. EuI1c.</title>
        <authorList>
            <consortium name="US DOE Joint Genome Institute"/>
            <person name="Lucas S."/>
            <person name="Copeland A."/>
            <person name="Lapidus A."/>
            <person name="Cheng J.-F."/>
            <person name="Bruce D."/>
            <person name="Goodwin L."/>
            <person name="Pitluck S."/>
            <person name="Chertkov O."/>
            <person name="Detter J.C."/>
            <person name="Han C."/>
            <person name="Tapia R."/>
            <person name="Land M."/>
            <person name="Hauser L."/>
            <person name="Jeffries C."/>
            <person name="Kyrpides N."/>
            <person name="Ivanova N."/>
            <person name="Mikhailova N."/>
            <person name="Beauchemin N."/>
            <person name="Sen A."/>
            <person name="Sur S.A."/>
            <person name="Gtari M."/>
            <person name="Wall L."/>
            <person name="Tisa L."/>
            <person name="Woyke T."/>
        </authorList>
    </citation>
    <scope>NUCLEOTIDE SEQUENCE [LARGE SCALE GENOMIC DNA]</scope>
    <source>
        <strain evidence="2">DSM 45817 / CECT 9037 / EuI1c</strain>
    </source>
</reference>
<keyword evidence="2" id="KW-1185">Reference proteome</keyword>